<dbReference type="Pfam" id="PF22666">
    <property type="entry name" value="Glyco_hydro_2_N2"/>
    <property type="match status" value="1"/>
</dbReference>
<protein>
    <submittedName>
        <fullName evidence="5">Discoidin domain-containing protein</fullName>
    </submittedName>
</protein>
<dbReference type="PANTHER" id="PTHR43817">
    <property type="entry name" value="GLYCOSYL HYDROLASE"/>
    <property type="match status" value="1"/>
</dbReference>
<dbReference type="Proteomes" id="UP001165393">
    <property type="component" value="Unassembled WGS sequence"/>
</dbReference>
<reference evidence="5 6" key="1">
    <citation type="journal article" date="2013" name="Antonie Van Leeuwenhoek">
        <title>Echinimonas agarilytica gen. nov., sp. nov., a new gammaproteobacterium isolated from the sea urchin Strongylocentrotus intermedius.</title>
        <authorList>
            <person name="Nedashkovskaya O.I."/>
            <person name="Stenkova A.M."/>
            <person name="Zhukova N.V."/>
            <person name="Van Trappen S."/>
            <person name="Lee J.S."/>
            <person name="Kim S.B."/>
        </authorList>
    </citation>
    <scope>NUCLEOTIDE SEQUENCE [LARGE SCALE GENOMIC DNA]</scope>
    <source>
        <strain evidence="5 6">KMM 6351</strain>
    </source>
</reference>
<feature type="signal peptide" evidence="3">
    <location>
        <begin position="1"/>
        <end position="24"/>
    </location>
</feature>
<name>A0AA42B874_9GAMM</name>
<evidence type="ECO:0000313" key="6">
    <source>
        <dbReference type="Proteomes" id="UP001165393"/>
    </source>
</evidence>
<dbReference type="SUPFAM" id="SSF49785">
    <property type="entry name" value="Galactose-binding domain-like"/>
    <property type="match status" value="2"/>
</dbReference>
<accession>A0AA42B874</accession>
<evidence type="ECO:0000313" key="5">
    <source>
        <dbReference type="EMBL" id="MCM2680677.1"/>
    </source>
</evidence>
<evidence type="ECO:0000259" key="4">
    <source>
        <dbReference type="Pfam" id="PF22666"/>
    </source>
</evidence>
<keyword evidence="6" id="KW-1185">Reference proteome</keyword>
<dbReference type="Gene3D" id="2.60.120.260">
    <property type="entry name" value="Galactose-binding domain-like"/>
    <property type="match status" value="2"/>
</dbReference>
<dbReference type="Pfam" id="PF17132">
    <property type="entry name" value="Glyco_hydro_106"/>
    <property type="match status" value="1"/>
</dbReference>
<dbReference type="PANTHER" id="PTHR43817:SF1">
    <property type="entry name" value="HYDROLASE, FAMILY 43, PUTATIVE (AFU_ORTHOLOGUE AFUA_3G01660)-RELATED"/>
    <property type="match status" value="1"/>
</dbReference>
<keyword evidence="1 3" id="KW-0732">Signal</keyword>
<evidence type="ECO:0000256" key="3">
    <source>
        <dbReference type="SAM" id="SignalP"/>
    </source>
</evidence>
<feature type="chain" id="PRO_5041313566" evidence="3">
    <location>
        <begin position="25"/>
        <end position="1087"/>
    </location>
</feature>
<proteinExistence type="predicted"/>
<dbReference type="NCBIfam" id="NF045579">
    <property type="entry name" value="rhamnoside_JR"/>
    <property type="match status" value="1"/>
</dbReference>
<gene>
    <name evidence="5" type="ORF">NAF29_13495</name>
</gene>
<comment type="caution">
    <text evidence="5">The sequence shown here is derived from an EMBL/GenBank/DDBJ whole genome shotgun (WGS) entry which is preliminary data.</text>
</comment>
<dbReference type="InterPro" id="IPR054593">
    <property type="entry name" value="Beta-mannosidase-like_N2"/>
</dbReference>
<dbReference type="AlphaFoldDB" id="A0AA42B874"/>
<dbReference type="InterPro" id="IPR008979">
    <property type="entry name" value="Galactose-bd-like_sf"/>
</dbReference>
<sequence>MLLQLLKGLPICVLLAMASVGLNATELSNAEFESPPKSYLPKTWMHAMNGNMSKPGFSKDFEAMSDVGIGGAIFFHVHRSNWPYSSRGPVRFGSDEYFDTLVHAVGEADKHDIELGIHNSDGWSSSGGPWITPELSMKRVTWSEKTFRGGQKVVPPQPGYAEGLYRDIAVIAVPTNSFNQSNAFENATFSSSDKSLDVSLLTDKDWDTEFQFKKNANNEYWIQVELDTPTPLRSLQLETPDRHGDAALKVSDDGVTFSTVVEKLRRPRTGARMWAFSPNLDTITAKYFRFVFTKPITLKRFDLWTVPRIDHWLSMNSMERGQLSLAPQIDPQAIIKADEVLVLNRGELPQQGVTLAKGDWRVLRFGYTSTGAFNVPASAEGEGLECDKFDPKALRFHFKQYVGKVVDKMKEHGYDSLKTTEIDSYEMGGQNWTKGMDTSFKTKFGYDFVPWLPLLTGRVIESVEHTGAILQEYRQHLSDLMVTNYFGEFTKIANEYGLESYIEPYGWGPFDELKAGGMADRVMGEFWVRDTVYNGRVSAAISSAHIYGKKIISAESFTSIRTVNWKGHPFFYKHYGDKMWARGVNETMFHRFAHQPNTHVKPGMTMDSIGSHIDRTQTWWNNGGTAWFNYLARGSYLLQQGVPDSDFLIHLGDVAPLRVGNANNTGVPDGFGYDYTNTDVLLTRISVKDGWLVLPEGTRYRALHLTETQYMQLATLKRIEDLVAQGATVIGRKPKQVIGYSEWQHQGEFERIADRLWGEHTNTIQRYKKGTVSSFNLVDSIAELNYEPDLKIDGEPVKFFSHRRIGHNDLYYFYNGQPSYQQVEVDIRNGDGVPELWNIDDGTVELLAHFKRDGKRLKAILELEPYGGRFVLIRRDQNQPEYTGQNSHLINHIYRSTLAPSTPLEGPWLVSFDPKWGGPESRVFNSLIDWIDSPEEGVRHYSGTANYRKTFTISDDALSTKKSLYLDLGQVNHVAEVFVNGKAVQTLWKPPYATDIGDAIKPGENVLDIKITNTWVNRLIGDEALPDTSGYSMTGDTVPWINNNEPPPPTKRVTFTGYNFYVKQPKELQSSGLLGPVRLITSLVAQR</sequence>
<dbReference type="RefSeq" id="WP_251262163.1">
    <property type="nucleotide sequence ID" value="NZ_JAMQGP010000007.1"/>
</dbReference>
<evidence type="ECO:0000256" key="1">
    <source>
        <dbReference type="ARBA" id="ARBA00022729"/>
    </source>
</evidence>
<evidence type="ECO:0000256" key="2">
    <source>
        <dbReference type="ARBA" id="ARBA00022801"/>
    </source>
</evidence>
<dbReference type="EMBL" id="JAMQGP010000007">
    <property type="protein sequence ID" value="MCM2680677.1"/>
    <property type="molecule type" value="Genomic_DNA"/>
</dbReference>
<dbReference type="GO" id="GO:0004553">
    <property type="term" value="F:hydrolase activity, hydrolyzing O-glycosyl compounds"/>
    <property type="evidence" value="ECO:0007669"/>
    <property type="project" value="UniProtKB-ARBA"/>
</dbReference>
<feature type="domain" description="Beta-mannosidase-like galactose-binding" evidence="4">
    <location>
        <begin position="945"/>
        <end position="1018"/>
    </location>
</feature>
<keyword evidence="2" id="KW-0378">Hydrolase</keyword>
<organism evidence="5 6">
    <name type="scientific">Echinimonas agarilytica</name>
    <dbReference type="NCBI Taxonomy" id="1215918"/>
    <lineage>
        <taxon>Bacteria</taxon>
        <taxon>Pseudomonadati</taxon>
        <taxon>Pseudomonadota</taxon>
        <taxon>Gammaproteobacteria</taxon>
        <taxon>Alteromonadales</taxon>
        <taxon>Echinimonadaceae</taxon>
        <taxon>Echinimonas</taxon>
    </lineage>
</organism>